<dbReference type="OrthoDB" id="9806253at2"/>
<protein>
    <submittedName>
        <fullName evidence="9">Membrane-bound serine protease (ClpP class)</fullName>
    </submittedName>
</protein>
<comment type="subcellular location">
    <subcellularLocation>
        <location evidence="1">Membrane</location>
        <topology evidence="1">Multi-pass membrane protein</topology>
    </subcellularLocation>
</comment>
<evidence type="ECO:0000256" key="2">
    <source>
        <dbReference type="ARBA" id="ARBA00022692"/>
    </source>
</evidence>
<dbReference type="InterPro" id="IPR029045">
    <property type="entry name" value="ClpP/crotonase-like_dom_sf"/>
</dbReference>
<dbReference type="GO" id="GO:0006508">
    <property type="term" value="P:proteolysis"/>
    <property type="evidence" value="ECO:0007669"/>
    <property type="project" value="UniProtKB-KW"/>
</dbReference>
<evidence type="ECO:0000256" key="1">
    <source>
        <dbReference type="ARBA" id="ARBA00004141"/>
    </source>
</evidence>
<dbReference type="Gene3D" id="3.90.226.10">
    <property type="entry name" value="2-enoyl-CoA Hydratase, Chain A, domain 1"/>
    <property type="match status" value="1"/>
</dbReference>
<dbReference type="InterPro" id="IPR002810">
    <property type="entry name" value="NfeD-like_C"/>
</dbReference>
<feature type="transmembrane region" description="Helical" evidence="5">
    <location>
        <begin position="310"/>
        <end position="328"/>
    </location>
</feature>
<keyword evidence="9" id="KW-0378">Hydrolase</keyword>
<dbReference type="GO" id="GO:0005886">
    <property type="term" value="C:plasma membrane"/>
    <property type="evidence" value="ECO:0007669"/>
    <property type="project" value="TreeGrafter"/>
</dbReference>
<dbReference type="CDD" id="cd07021">
    <property type="entry name" value="Clp_protease_NfeD_like"/>
    <property type="match status" value="1"/>
</dbReference>
<keyword evidence="2 5" id="KW-0812">Transmembrane</keyword>
<proteinExistence type="predicted"/>
<feature type="transmembrane region" description="Helical" evidence="5">
    <location>
        <begin position="285"/>
        <end position="303"/>
    </location>
</feature>
<keyword evidence="9" id="KW-0645">Protease</keyword>
<evidence type="ECO:0000256" key="3">
    <source>
        <dbReference type="ARBA" id="ARBA00022989"/>
    </source>
</evidence>
<dbReference type="Pfam" id="PF25145">
    <property type="entry name" value="NfeD1b_N"/>
    <property type="match status" value="1"/>
</dbReference>
<evidence type="ECO:0000256" key="4">
    <source>
        <dbReference type="ARBA" id="ARBA00023136"/>
    </source>
</evidence>
<feature type="transmembrane region" description="Helical" evidence="5">
    <location>
        <begin position="334"/>
        <end position="353"/>
    </location>
</feature>
<feature type="domain" description="NfeD-like C-terminal" evidence="6">
    <location>
        <begin position="385"/>
        <end position="439"/>
    </location>
</feature>
<evidence type="ECO:0000259" key="8">
    <source>
        <dbReference type="Pfam" id="PF25145"/>
    </source>
</evidence>
<evidence type="ECO:0000256" key="5">
    <source>
        <dbReference type="SAM" id="Phobius"/>
    </source>
</evidence>
<dbReference type="InterPro" id="IPR012340">
    <property type="entry name" value="NA-bd_OB-fold"/>
</dbReference>
<feature type="domain" description="NfeD integral membrane" evidence="7">
    <location>
        <begin position="241"/>
        <end position="354"/>
    </location>
</feature>
<sequence length="447" mass="47500">MDRSLGKKILIGLLLSVFILTLNNFNVVRADGEGKLVHVIPIEKEVERGLEAFLRRTITEAVEENVDHIILEINTPGGRVDAASNIGGILQSVDIPMTAYIRSQALSAGSYIALFADYIYMSPQATIGASGIITGDGNAADEKAQSYWLEAMGSAAEAKGRDRLYAEAMADPDIDLPEYNAPVGRYLTLGPTSAIEVGYSEGTVSHRTELLVELGLSEAEVVEIEVTVAEEIARFLTNAVVVSILLSLAGLGFIVELYSPGFGVAGSIGAVSLLAFFYGHAIAGLAGYEVLVLIIVGIALIVAEFFVPGGILGAIGAISIVASLFMASTSIRQMSISILIALVVSIAAAIFLYKRIGLEKGIFKYIILNDAETPDRGYVSAVNRHELLDQEGVTVTPLRPSGTAVFNHERLDVVSEGGFISSGQSIKVVKVAGSRIVVRAVEKEEEL</sequence>
<organism evidence="9 10">
    <name type="scientific">Amphibacillus marinus</name>
    <dbReference type="NCBI Taxonomy" id="872970"/>
    <lineage>
        <taxon>Bacteria</taxon>
        <taxon>Bacillati</taxon>
        <taxon>Bacillota</taxon>
        <taxon>Bacilli</taxon>
        <taxon>Bacillales</taxon>
        <taxon>Bacillaceae</taxon>
        <taxon>Amphibacillus</taxon>
    </lineage>
</organism>
<feature type="transmembrane region" description="Helical" evidence="5">
    <location>
        <begin position="235"/>
        <end position="255"/>
    </location>
</feature>
<keyword evidence="10" id="KW-1185">Reference proteome</keyword>
<dbReference type="Gene3D" id="2.40.50.140">
    <property type="entry name" value="Nucleic acid-binding proteins"/>
    <property type="match status" value="1"/>
</dbReference>
<gene>
    <name evidence="9" type="ORF">SAMN04488134_10674</name>
</gene>
<dbReference type="PANTHER" id="PTHR33507:SF3">
    <property type="entry name" value="INNER MEMBRANE PROTEIN YBBJ"/>
    <property type="match status" value="1"/>
</dbReference>
<reference evidence="9 10" key="1">
    <citation type="submission" date="2016-10" db="EMBL/GenBank/DDBJ databases">
        <authorList>
            <person name="de Groot N.N."/>
        </authorList>
    </citation>
    <scope>NUCLEOTIDE SEQUENCE [LARGE SCALE GENOMIC DNA]</scope>
    <source>
        <strain evidence="9 10">CGMCC 1.10434</strain>
    </source>
</reference>
<dbReference type="EMBL" id="FODJ01000006">
    <property type="protein sequence ID" value="SEO32003.1"/>
    <property type="molecule type" value="Genomic_DNA"/>
</dbReference>
<dbReference type="SUPFAM" id="SSF52096">
    <property type="entry name" value="ClpP/crotonase"/>
    <property type="match status" value="1"/>
</dbReference>
<dbReference type="PANTHER" id="PTHR33507">
    <property type="entry name" value="INNER MEMBRANE PROTEIN YBBJ"/>
    <property type="match status" value="1"/>
</dbReference>
<dbReference type="STRING" id="872970.SAMN04488134_10674"/>
<keyword evidence="3 5" id="KW-1133">Transmembrane helix</keyword>
<dbReference type="Pfam" id="PF24961">
    <property type="entry name" value="NfeD_membrane"/>
    <property type="match status" value="1"/>
</dbReference>
<dbReference type="GO" id="GO:0008233">
    <property type="term" value="F:peptidase activity"/>
    <property type="evidence" value="ECO:0007669"/>
    <property type="project" value="UniProtKB-KW"/>
</dbReference>
<feature type="domain" description="NfeD1b N-terminal" evidence="8">
    <location>
        <begin position="37"/>
        <end position="223"/>
    </location>
</feature>
<dbReference type="InterPro" id="IPR056739">
    <property type="entry name" value="NfeD_membrane"/>
</dbReference>
<dbReference type="RefSeq" id="WP_091497356.1">
    <property type="nucleotide sequence ID" value="NZ_FODJ01000006.1"/>
</dbReference>
<evidence type="ECO:0000259" key="7">
    <source>
        <dbReference type="Pfam" id="PF24961"/>
    </source>
</evidence>
<evidence type="ECO:0000313" key="10">
    <source>
        <dbReference type="Proteomes" id="UP000199300"/>
    </source>
</evidence>
<name>A0A1H8NRK6_9BACI</name>
<dbReference type="Pfam" id="PF01957">
    <property type="entry name" value="NfeD"/>
    <property type="match status" value="1"/>
</dbReference>
<dbReference type="InterPro" id="IPR052165">
    <property type="entry name" value="Membrane_assoc_protease"/>
</dbReference>
<evidence type="ECO:0000259" key="6">
    <source>
        <dbReference type="Pfam" id="PF01957"/>
    </source>
</evidence>
<dbReference type="InterPro" id="IPR056738">
    <property type="entry name" value="NfeD1b_N"/>
</dbReference>
<evidence type="ECO:0000313" key="9">
    <source>
        <dbReference type="EMBL" id="SEO32003.1"/>
    </source>
</evidence>
<keyword evidence="4 5" id="KW-0472">Membrane</keyword>
<accession>A0A1H8NRK6</accession>
<dbReference type="AlphaFoldDB" id="A0A1H8NRK6"/>
<dbReference type="Proteomes" id="UP000199300">
    <property type="component" value="Unassembled WGS sequence"/>
</dbReference>